<dbReference type="GO" id="GO:0000155">
    <property type="term" value="F:phosphorelay sensor kinase activity"/>
    <property type="evidence" value="ECO:0007669"/>
    <property type="project" value="InterPro"/>
</dbReference>
<evidence type="ECO:0000256" key="4">
    <source>
        <dbReference type="ARBA" id="ARBA00022553"/>
    </source>
</evidence>
<dbReference type="Pfam" id="PF00512">
    <property type="entry name" value="HisKA"/>
    <property type="match status" value="1"/>
</dbReference>
<proteinExistence type="predicted"/>
<evidence type="ECO:0000259" key="15">
    <source>
        <dbReference type="PROSITE" id="PS50839"/>
    </source>
</evidence>
<dbReference type="InterPro" id="IPR050351">
    <property type="entry name" value="BphY/WalK/GraS-like"/>
</dbReference>
<dbReference type="InterPro" id="IPR036097">
    <property type="entry name" value="HisK_dim/P_sf"/>
</dbReference>
<keyword evidence="6 11" id="KW-0812">Transmembrane</keyword>
<protein>
    <recommendedName>
        <fullName evidence="3">histidine kinase</fullName>
        <ecNumber evidence="3">2.7.13.3</ecNumber>
    </recommendedName>
</protein>
<feature type="domain" description="PAS" evidence="13">
    <location>
        <begin position="372"/>
        <end position="426"/>
    </location>
</feature>
<dbReference type="PANTHER" id="PTHR42878">
    <property type="entry name" value="TWO-COMPONENT HISTIDINE KINASE"/>
    <property type="match status" value="1"/>
</dbReference>
<feature type="region of interest" description="Disordered" evidence="10">
    <location>
        <begin position="1"/>
        <end position="22"/>
    </location>
</feature>
<dbReference type="InterPro" id="IPR006189">
    <property type="entry name" value="CHASE_dom"/>
</dbReference>
<evidence type="ECO:0000256" key="2">
    <source>
        <dbReference type="ARBA" id="ARBA00004370"/>
    </source>
</evidence>
<gene>
    <name evidence="16" type="ORF">FQY79_12955</name>
</gene>
<dbReference type="InterPro" id="IPR000700">
    <property type="entry name" value="PAS-assoc_C"/>
</dbReference>
<evidence type="ECO:0000313" key="17">
    <source>
        <dbReference type="Proteomes" id="UP000315949"/>
    </source>
</evidence>
<keyword evidence="5" id="KW-0808">Transferase</keyword>
<feature type="transmembrane region" description="Helical" evidence="11">
    <location>
        <begin position="28"/>
        <end position="47"/>
    </location>
</feature>
<dbReference type="PROSITE" id="PS50109">
    <property type="entry name" value="HIS_KIN"/>
    <property type="match status" value="1"/>
</dbReference>
<evidence type="ECO:0000259" key="13">
    <source>
        <dbReference type="PROSITE" id="PS50112"/>
    </source>
</evidence>
<dbReference type="PROSITE" id="PS50113">
    <property type="entry name" value="PAC"/>
    <property type="match status" value="1"/>
</dbReference>
<dbReference type="FunFam" id="3.30.565.10:FF:000006">
    <property type="entry name" value="Sensor histidine kinase WalK"/>
    <property type="match status" value="1"/>
</dbReference>
<dbReference type="EMBL" id="VOHE01000008">
    <property type="protein sequence ID" value="TWT17311.1"/>
    <property type="molecule type" value="Genomic_DNA"/>
</dbReference>
<dbReference type="Pfam" id="PF03924">
    <property type="entry name" value="CHASE"/>
    <property type="match status" value="1"/>
</dbReference>
<name>A0A5C5TSV1_9GAMM</name>
<evidence type="ECO:0000256" key="9">
    <source>
        <dbReference type="ARBA" id="ARBA00023136"/>
    </source>
</evidence>
<keyword evidence="8 11" id="KW-1133">Transmembrane helix</keyword>
<comment type="catalytic activity">
    <reaction evidence="1">
        <text>ATP + protein L-histidine = ADP + protein N-phospho-L-histidine.</text>
        <dbReference type="EC" id="2.7.13.3"/>
    </reaction>
</comment>
<dbReference type="GO" id="GO:0030295">
    <property type="term" value="F:protein kinase activator activity"/>
    <property type="evidence" value="ECO:0007669"/>
    <property type="project" value="TreeGrafter"/>
</dbReference>
<organism evidence="16 17">
    <name type="scientific">Luteimonas wenzhouensis</name>
    <dbReference type="NCBI Taxonomy" id="2599615"/>
    <lineage>
        <taxon>Bacteria</taxon>
        <taxon>Pseudomonadati</taxon>
        <taxon>Pseudomonadota</taxon>
        <taxon>Gammaproteobacteria</taxon>
        <taxon>Lysobacterales</taxon>
        <taxon>Lysobacteraceae</taxon>
        <taxon>Luteimonas</taxon>
    </lineage>
</organism>
<evidence type="ECO:0000256" key="11">
    <source>
        <dbReference type="SAM" id="Phobius"/>
    </source>
</evidence>
<dbReference type="SMART" id="SM00387">
    <property type="entry name" value="HATPase_c"/>
    <property type="match status" value="1"/>
</dbReference>
<dbReference type="InterPro" id="IPR036890">
    <property type="entry name" value="HATPase_C_sf"/>
</dbReference>
<dbReference type="InterPro" id="IPR003661">
    <property type="entry name" value="HisK_dim/P_dom"/>
</dbReference>
<accession>A0A5C5TSV1</accession>
<comment type="subcellular location">
    <subcellularLocation>
        <location evidence="2">Membrane</location>
    </subcellularLocation>
</comment>
<evidence type="ECO:0000256" key="7">
    <source>
        <dbReference type="ARBA" id="ARBA00022777"/>
    </source>
</evidence>
<dbReference type="InterPro" id="IPR042240">
    <property type="entry name" value="CHASE_sf"/>
</dbReference>
<reference evidence="16 17" key="1">
    <citation type="submission" date="2019-07" db="EMBL/GenBank/DDBJ databases">
        <title>Luteimonas sp. YD-1 nov., isolated from acidic soil.</title>
        <authorList>
            <person name="Zhou J."/>
        </authorList>
    </citation>
    <scope>NUCLEOTIDE SEQUENCE [LARGE SCALE GENOMIC DNA]</scope>
    <source>
        <strain evidence="16 17">YD-1</strain>
    </source>
</reference>
<dbReference type="PROSITE" id="PS50839">
    <property type="entry name" value="CHASE"/>
    <property type="match status" value="1"/>
</dbReference>
<dbReference type="InterPro" id="IPR004358">
    <property type="entry name" value="Sig_transdc_His_kin-like_C"/>
</dbReference>
<dbReference type="Gene3D" id="3.30.450.20">
    <property type="entry name" value="PAS domain"/>
    <property type="match status" value="1"/>
</dbReference>
<dbReference type="InterPro" id="IPR003594">
    <property type="entry name" value="HATPase_dom"/>
</dbReference>
<keyword evidence="9 11" id="KW-0472">Membrane</keyword>
<keyword evidence="17" id="KW-1185">Reference proteome</keyword>
<dbReference type="OrthoDB" id="9808408at2"/>
<sequence>MGRYAVAMSRTPPEEGTPGTARPSLRRGYLLAVVILLGSLLMVWMYARTAGEREQRAAQAAFESQSDEVLTLLRQRLLHYELALRGGVSLYWSVSRPTERQWRDYVGGLDIEHQFEGLLGLGYVPYLRRTDLEALQLAMRDEGKGLFQIRPHGARAIYGPILMLEPQSIGNRSALGFDMFSHPVRREAMAAARDTGQVRLSAPVELIQRGGDGRRNGLLMYAPIYANGIQPANLQARRTAMSGWVYAPFHVRTFMESALRQLDSGQLLRIVDLGQGGPGIEVYVDPEFRADPEPETLRHSETVELYGRTWRVDFQSALRTAGAAGAGADLRTSVAAGLIVSFLLFAVVLTLAHTQSRAERLAEAMSESYRRSEQRFRNAMLYSAGGIALLDRQGRIVEANPALARILGVAPASLPGTVLDSRFVDPGTGVAQGDSYSTATCKLLRSDGDIRLVELVRSPVPGDVGSDVASLVQVEDVTDRVRAEREVRLLNRTLEARVEQRTRELTLANHELESFAYSVSHDLRAPLRTVEGFSRLLGERFGDAIGPDGQDYLARVRKAANRMDALIDALLKMSRITREPLQRTQVDLSRLAGEVLAELRQGEPGRTVEAVVEPGLEACGDPALLRNLLQNLLGNAWKFTAGRADARIEFGRDPDAPPAPGMLALRVRDNGAGFEPAYASKLFRPFQRLHGADEFEGHGIGLATVKRIVERHGGGISAEAAVGEGATFRFTLPERAPEPPHEPH</sequence>
<evidence type="ECO:0000256" key="10">
    <source>
        <dbReference type="SAM" id="MobiDB-lite"/>
    </source>
</evidence>
<dbReference type="SMART" id="SM01079">
    <property type="entry name" value="CHASE"/>
    <property type="match status" value="1"/>
</dbReference>
<dbReference type="GO" id="GO:0005886">
    <property type="term" value="C:plasma membrane"/>
    <property type="evidence" value="ECO:0007669"/>
    <property type="project" value="UniProtKB-ARBA"/>
</dbReference>
<comment type="caution">
    <text evidence="16">The sequence shown here is derived from an EMBL/GenBank/DDBJ whole genome shotgun (WGS) entry which is preliminary data.</text>
</comment>
<evidence type="ECO:0000256" key="3">
    <source>
        <dbReference type="ARBA" id="ARBA00012438"/>
    </source>
</evidence>
<evidence type="ECO:0000259" key="12">
    <source>
        <dbReference type="PROSITE" id="PS50109"/>
    </source>
</evidence>
<feature type="domain" description="PAC" evidence="14">
    <location>
        <begin position="437"/>
        <end position="489"/>
    </location>
</feature>
<dbReference type="GO" id="GO:0007234">
    <property type="term" value="P:osmosensory signaling via phosphorelay pathway"/>
    <property type="evidence" value="ECO:0007669"/>
    <property type="project" value="TreeGrafter"/>
</dbReference>
<evidence type="ECO:0000259" key="14">
    <source>
        <dbReference type="PROSITE" id="PS50113"/>
    </source>
</evidence>
<dbReference type="NCBIfam" id="TIGR00229">
    <property type="entry name" value="sensory_box"/>
    <property type="match status" value="1"/>
</dbReference>
<dbReference type="GO" id="GO:0000156">
    <property type="term" value="F:phosphorelay response regulator activity"/>
    <property type="evidence" value="ECO:0007669"/>
    <property type="project" value="TreeGrafter"/>
</dbReference>
<evidence type="ECO:0000256" key="6">
    <source>
        <dbReference type="ARBA" id="ARBA00022692"/>
    </source>
</evidence>
<feature type="domain" description="CHASE" evidence="15">
    <location>
        <begin position="158"/>
        <end position="262"/>
    </location>
</feature>
<dbReference type="Gene3D" id="3.30.565.10">
    <property type="entry name" value="Histidine kinase-like ATPase, C-terminal domain"/>
    <property type="match status" value="1"/>
</dbReference>
<dbReference type="SUPFAM" id="SSF55874">
    <property type="entry name" value="ATPase domain of HSP90 chaperone/DNA topoisomerase II/histidine kinase"/>
    <property type="match status" value="1"/>
</dbReference>
<dbReference type="SMART" id="SM00091">
    <property type="entry name" value="PAS"/>
    <property type="match status" value="1"/>
</dbReference>
<dbReference type="Gene3D" id="1.10.287.130">
    <property type="match status" value="1"/>
</dbReference>
<dbReference type="SUPFAM" id="SSF47384">
    <property type="entry name" value="Homodimeric domain of signal transducing histidine kinase"/>
    <property type="match status" value="1"/>
</dbReference>
<dbReference type="PROSITE" id="PS50112">
    <property type="entry name" value="PAS"/>
    <property type="match status" value="1"/>
</dbReference>
<dbReference type="EC" id="2.7.13.3" evidence="3"/>
<dbReference type="Gene3D" id="3.30.450.350">
    <property type="entry name" value="CHASE domain"/>
    <property type="match status" value="1"/>
</dbReference>
<evidence type="ECO:0000256" key="8">
    <source>
        <dbReference type="ARBA" id="ARBA00022989"/>
    </source>
</evidence>
<dbReference type="Proteomes" id="UP000315949">
    <property type="component" value="Unassembled WGS sequence"/>
</dbReference>
<dbReference type="Pfam" id="PF02518">
    <property type="entry name" value="HATPase_c"/>
    <property type="match status" value="1"/>
</dbReference>
<dbReference type="InterPro" id="IPR005467">
    <property type="entry name" value="His_kinase_dom"/>
</dbReference>
<dbReference type="SUPFAM" id="SSF55785">
    <property type="entry name" value="PYP-like sensor domain (PAS domain)"/>
    <property type="match status" value="1"/>
</dbReference>
<dbReference type="CDD" id="cd00130">
    <property type="entry name" value="PAS"/>
    <property type="match status" value="1"/>
</dbReference>
<dbReference type="SMART" id="SM00388">
    <property type="entry name" value="HisKA"/>
    <property type="match status" value="1"/>
</dbReference>
<dbReference type="InterPro" id="IPR035965">
    <property type="entry name" value="PAS-like_dom_sf"/>
</dbReference>
<dbReference type="InterPro" id="IPR000014">
    <property type="entry name" value="PAS"/>
</dbReference>
<dbReference type="PRINTS" id="PR00344">
    <property type="entry name" value="BCTRLSENSOR"/>
</dbReference>
<dbReference type="InterPro" id="IPR013656">
    <property type="entry name" value="PAS_4"/>
</dbReference>
<dbReference type="FunFam" id="1.10.287.130:FF:000070">
    <property type="entry name" value="Histidine kinase sensor protein"/>
    <property type="match status" value="1"/>
</dbReference>
<keyword evidence="4" id="KW-0597">Phosphoprotein</keyword>
<dbReference type="AlphaFoldDB" id="A0A5C5TSV1"/>
<evidence type="ECO:0000256" key="1">
    <source>
        <dbReference type="ARBA" id="ARBA00000085"/>
    </source>
</evidence>
<evidence type="ECO:0000256" key="5">
    <source>
        <dbReference type="ARBA" id="ARBA00022679"/>
    </source>
</evidence>
<evidence type="ECO:0000313" key="16">
    <source>
        <dbReference type="EMBL" id="TWT17311.1"/>
    </source>
</evidence>
<feature type="domain" description="Histidine kinase" evidence="12">
    <location>
        <begin position="518"/>
        <end position="736"/>
    </location>
</feature>
<dbReference type="Pfam" id="PF08448">
    <property type="entry name" value="PAS_4"/>
    <property type="match status" value="1"/>
</dbReference>
<dbReference type="CDD" id="cd00082">
    <property type="entry name" value="HisKA"/>
    <property type="match status" value="1"/>
</dbReference>
<keyword evidence="7" id="KW-0418">Kinase</keyword>
<dbReference type="PANTHER" id="PTHR42878:SF15">
    <property type="entry name" value="BACTERIOPHYTOCHROME"/>
    <property type="match status" value="1"/>
</dbReference>